<gene>
    <name evidence="3" type="ORF">HBF26_17310</name>
</gene>
<comment type="caution">
    <text evidence="3">The sequence shown here is derived from an EMBL/GenBank/DDBJ whole genome shotgun (WGS) entry which is preliminary data.</text>
</comment>
<dbReference type="RefSeq" id="WP_167129249.1">
    <property type="nucleotide sequence ID" value="NZ_JAAQQR010000010.1"/>
</dbReference>
<evidence type="ECO:0000259" key="2">
    <source>
        <dbReference type="Pfam" id="PF09718"/>
    </source>
</evidence>
<name>A0ABX0QB05_9GAMM</name>
<evidence type="ECO:0000259" key="1">
    <source>
        <dbReference type="Pfam" id="PF06791"/>
    </source>
</evidence>
<evidence type="ECO:0000313" key="3">
    <source>
        <dbReference type="EMBL" id="NID06657.1"/>
    </source>
</evidence>
<dbReference type="EMBL" id="JAAQQR010000010">
    <property type="protein sequence ID" value="NID06657.1"/>
    <property type="molecule type" value="Genomic_DNA"/>
</dbReference>
<dbReference type="NCBIfam" id="TIGR01541">
    <property type="entry name" value="tape_meas_lam_C"/>
    <property type="match status" value="1"/>
</dbReference>
<sequence>MTEAESIGTARIDVTVNTATMETGVEAAKRKVSGLGAEAAAQFDKANASTKRYADSLLRQAELLGKSRAEQIAYNAQVRIGGELGDQIAKKALANEKALTQASESYVMSERARAAAMRGVPAQITDIVSGLATGQRPLTVLLQQGGQLKDMFGGVAGAAKALGASLLGLVNPATLLAGAAVALFAAWKSGSDEQVAFQKALINSGNYAGVTTQQLQGLAEELSRTSGTQHDAAAVLAEVAGSGKFTSDQLRLVASAAIAAGDGAEDMVARFAKLADDPVKASAELNSSYHYLTAAVYDQIQALEDQGRTQEAARLAMESYSAAVVSRSKDVKENLGFIEQAWNGITGATRRAIDAARDLGRAQTDQQRFDVLFENRDAAKKLVDRGLGSTTFLGKTAQQFYDDATKELGAMQDAQVAAQKKASRDAATQQANDAAIRLAQEAQQYESDETKRARQIAAIHQQANDAIAKATQVGDKALADKIRASEAAAVAGIMSKGPKEKDLRIDVSDGWKEMVAQIEKGISADKKEIEQRARATVELNSYREAMQQRLQTDRMALDIQVQSLGMGQHQIDIQRQLVDIQRDADRELARLNDPANRRTLTDDEYQARLSAIKDYEDQRVQLVYDADARLNAARADWTNGARRALADITYDASDTATSFANLVQSTYGSLSDFIVDAATTGKASIKDLVSSILKEVARLQANKAAASLLNYGLSYFTGGYGGTNGQGGVDYNSQGFVSKVYAKGGVVDGASLSNWSNTIVDRPTMFAFARGAGLMGEAGPEAIMPLTRTADGKLGVKQVGGSDSASVNVSVVVNADGSGGTESEGDYQAWGKQLGENMRAIAQQELANAMRPGGALWRARG</sequence>
<organism evidence="3 4">
    <name type="scientific">Luteibacter jiangsuensis</name>
    <dbReference type="NCBI Taxonomy" id="637577"/>
    <lineage>
        <taxon>Bacteria</taxon>
        <taxon>Pseudomonadati</taxon>
        <taxon>Pseudomonadota</taxon>
        <taxon>Gammaproteobacteria</taxon>
        <taxon>Lysobacterales</taxon>
        <taxon>Rhodanobacteraceae</taxon>
        <taxon>Luteibacter</taxon>
    </lineage>
</organism>
<proteinExistence type="predicted"/>
<dbReference type="InterPro" id="IPR006431">
    <property type="entry name" value="Phage_tape_meas_C"/>
</dbReference>
<dbReference type="InterPro" id="IPR009628">
    <property type="entry name" value="Phage_tape_measure_N"/>
</dbReference>
<dbReference type="Pfam" id="PF09718">
    <property type="entry name" value="Tape_meas_lam_C"/>
    <property type="match status" value="1"/>
</dbReference>
<feature type="domain" description="Bacteriophage tail tape measure C-terminal" evidence="2">
    <location>
        <begin position="636"/>
        <end position="709"/>
    </location>
</feature>
<evidence type="ECO:0000313" key="4">
    <source>
        <dbReference type="Proteomes" id="UP001429601"/>
    </source>
</evidence>
<protein>
    <submittedName>
        <fullName evidence="3">Phage tail tape measure protein</fullName>
    </submittedName>
</protein>
<feature type="domain" description="Bacteriophage tail tape measure N-terminal" evidence="1">
    <location>
        <begin position="107"/>
        <end position="301"/>
    </location>
</feature>
<dbReference type="Pfam" id="PF06791">
    <property type="entry name" value="TMP_2"/>
    <property type="match status" value="1"/>
</dbReference>
<dbReference type="Proteomes" id="UP001429601">
    <property type="component" value="Unassembled WGS sequence"/>
</dbReference>
<accession>A0ABX0QB05</accession>
<reference evidence="3 4" key="1">
    <citation type="journal article" date="2011" name="Curr. Microbiol.">
        <title>Luteibacter jiangsuensis sp. nov.: a methamidophos-degrading bacterium isolated from a methamidophos-manufacturing factory.</title>
        <authorList>
            <person name="Wang L."/>
            <person name="Wang G.L."/>
            <person name="Li S.P."/>
            <person name="Jiang J.D."/>
        </authorList>
    </citation>
    <scope>NUCLEOTIDE SEQUENCE [LARGE SCALE GENOMIC DNA]</scope>
    <source>
        <strain evidence="3 4">CGMCC 1.10133</strain>
    </source>
</reference>
<keyword evidence="4" id="KW-1185">Reference proteome</keyword>